<dbReference type="AlphaFoldDB" id="A0A0N4WZ16"/>
<accession>A0A0N4WZ16</accession>
<name>A0A0N4WZ16_HAEPC</name>
<proteinExistence type="predicted"/>
<evidence type="ECO:0000313" key="3">
    <source>
        <dbReference type="WBParaSite" id="HPLM_0001715201-mRNA-1"/>
    </source>
</evidence>
<gene>
    <name evidence="1" type="ORF">HPLM_LOCUS17144</name>
</gene>
<evidence type="ECO:0000313" key="1">
    <source>
        <dbReference type="EMBL" id="VDO63620.1"/>
    </source>
</evidence>
<dbReference type="WBParaSite" id="HPLM_0001715201-mRNA-1">
    <property type="protein sequence ID" value="HPLM_0001715201-mRNA-1"/>
    <property type="gene ID" value="HPLM_0001715201"/>
</dbReference>
<organism evidence="3">
    <name type="scientific">Haemonchus placei</name>
    <name type="common">Barber's pole worm</name>
    <dbReference type="NCBI Taxonomy" id="6290"/>
    <lineage>
        <taxon>Eukaryota</taxon>
        <taxon>Metazoa</taxon>
        <taxon>Ecdysozoa</taxon>
        <taxon>Nematoda</taxon>
        <taxon>Chromadorea</taxon>
        <taxon>Rhabditida</taxon>
        <taxon>Rhabditina</taxon>
        <taxon>Rhabditomorpha</taxon>
        <taxon>Strongyloidea</taxon>
        <taxon>Trichostrongylidae</taxon>
        <taxon>Haemonchus</taxon>
    </lineage>
</organism>
<sequence length="36" mass="4096">MGVYLLNTATMMPATSIIDSRVIIIIEMYMIEWSST</sequence>
<protein>
    <submittedName>
        <fullName evidence="1 3">Uncharacterized protein</fullName>
    </submittedName>
</protein>
<evidence type="ECO:0000313" key="2">
    <source>
        <dbReference type="Proteomes" id="UP000268014"/>
    </source>
</evidence>
<dbReference type="Proteomes" id="UP000268014">
    <property type="component" value="Unassembled WGS sequence"/>
</dbReference>
<dbReference type="EMBL" id="UZAF01019793">
    <property type="protein sequence ID" value="VDO63620.1"/>
    <property type="molecule type" value="Genomic_DNA"/>
</dbReference>
<reference evidence="1 2" key="2">
    <citation type="submission" date="2018-11" db="EMBL/GenBank/DDBJ databases">
        <authorList>
            <consortium name="Pathogen Informatics"/>
        </authorList>
    </citation>
    <scope>NUCLEOTIDE SEQUENCE [LARGE SCALE GENOMIC DNA]</scope>
    <source>
        <strain evidence="1 2">MHpl1</strain>
    </source>
</reference>
<reference evidence="3" key="1">
    <citation type="submission" date="2017-02" db="UniProtKB">
        <authorList>
            <consortium name="WormBaseParasite"/>
        </authorList>
    </citation>
    <scope>IDENTIFICATION</scope>
</reference>
<keyword evidence="2" id="KW-1185">Reference proteome</keyword>